<evidence type="ECO:0000313" key="9">
    <source>
        <dbReference type="Proteomes" id="UP000272771"/>
    </source>
</evidence>
<sequence length="148" mass="16636">MYQNILIVCVGNICRSPTAEQLLRKRLPKLNIYSAGLYVPAPRDADFQAIKTALKHGVIIAGHVARQLTKDMCREADLILVMEPSQIDSVAEIAPSSRSKTMLFAQWNAKKSIPDPYMQSEEFFELVYQHLEEAAELWSNKLSNQTAG</sequence>
<evidence type="ECO:0000256" key="1">
    <source>
        <dbReference type="ARBA" id="ARBA00011063"/>
    </source>
</evidence>
<evidence type="ECO:0000256" key="5">
    <source>
        <dbReference type="ARBA" id="ARBA00051722"/>
    </source>
</evidence>
<dbReference type="RefSeq" id="WP_004283833.1">
    <property type="nucleotide sequence ID" value="NZ_CAUJRG010000001.1"/>
</dbReference>
<feature type="active site" evidence="6">
    <location>
        <position position="15"/>
    </location>
</feature>
<comment type="catalytic activity">
    <reaction evidence="5">
        <text>O-phospho-L-tyrosyl-[protein] + H2O = L-tyrosyl-[protein] + phosphate</text>
        <dbReference type="Rhea" id="RHEA:10684"/>
        <dbReference type="Rhea" id="RHEA-COMP:10136"/>
        <dbReference type="Rhea" id="RHEA-COMP:20101"/>
        <dbReference type="ChEBI" id="CHEBI:15377"/>
        <dbReference type="ChEBI" id="CHEBI:43474"/>
        <dbReference type="ChEBI" id="CHEBI:46858"/>
        <dbReference type="ChEBI" id="CHEBI:61978"/>
        <dbReference type="EC" id="3.1.3.48"/>
    </reaction>
</comment>
<dbReference type="GO" id="GO:0004725">
    <property type="term" value="F:protein tyrosine phosphatase activity"/>
    <property type="evidence" value="ECO:0007669"/>
    <property type="project" value="UniProtKB-EC"/>
</dbReference>
<dbReference type="InterPro" id="IPR050438">
    <property type="entry name" value="LMW_PTPase"/>
</dbReference>
<reference evidence="8 9" key="1">
    <citation type="submission" date="2018-12" db="EMBL/GenBank/DDBJ databases">
        <authorList>
            <consortium name="Pathogen Informatics"/>
        </authorList>
    </citation>
    <scope>NUCLEOTIDE SEQUENCE [LARGE SCALE GENOMIC DNA]</scope>
    <source>
        <strain evidence="8 9">NCTC12742</strain>
    </source>
</reference>
<dbReference type="Pfam" id="PF01451">
    <property type="entry name" value="LMWPc"/>
    <property type="match status" value="1"/>
</dbReference>
<dbReference type="PANTHER" id="PTHR11717:SF31">
    <property type="entry name" value="LOW MOLECULAR WEIGHT PROTEIN-TYROSINE-PHOSPHATASE ETP-RELATED"/>
    <property type="match status" value="1"/>
</dbReference>
<keyword evidence="4" id="KW-0904">Protein phosphatase</keyword>
<accession>A0A448VP97</accession>
<evidence type="ECO:0000259" key="7">
    <source>
        <dbReference type="SMART" id="SM00226"/>
    </source>
</evidence>
<dbReference type="PANTHER" id="PTHR11717">
    <property type="entry name" value="LOW MOLECULAR WEIGHT PROTEIN TYROSINE PHOSPHATASE"/>
    <property type="match status" value="1"/>
</dbReference>
<gene>
    <name evidence="8" type="primary">wzb</name>
    <name evidence="8" type="ORF">NCTC12742_01518</name>
</gene>
<dbReference type="Proteomes" id="UP000272771">
    <property type="component" value="Chromosome"/>
</dbReference>
<dbReference type="SMART" id="SM00226">
    <property type="entry name" value="LMWPc"/>
    <property type="match status" value="1"/>
</dbReference>
<dbReference type="CDD" id="cd16343">
    <property type="entry name" value="LMWPTP"/>
    <property type="match status" value="1"/>
</dbReference>
<dbReference type="AlphaFoldDB" id="A0A448VP97"/>
<evidence type="ECO:0000256" key="2">
    <source>
        <dbReference type="ARBA" id="ARBA00013064"/>
    </source>
</evidence>
<dbReference type="EMBL" id="LR134533">
    <property type="protein sequence ID" value="VEJ51620.1"/>
    <property type="molecule type" value="Genomic_DNA"/>
</dbReference>
<evidence type="ECO:0000256" key="4">
    <source>
        <dbReference type="ARBA" id="ARBA00022912"/>
    </source>
</evidence>
<name>A0A448VP97_9NEIS</name>
<dbReference type="SUPFAM" id="SSF52788">
    <property type="entry name" value="Phosphotyrosine protein phosphatases I"/>
    <property type="match status" value="1"/>
</dbReference>
<dbReference type="OrthoDB" id="9784339at2"/>
<keyword evidence="3 8" id="KW-0378">Hydrolase</keyword>
<proteinExistence type="inferred from homology"/>
<feature type="active site" description="Nucleophile" evidence="6">
    <location>
        <position position="9"/>
    </location>
</feature>
<dbReference type="KEGG" id="nwe:SAMEA3174300_0079"/>
<dbReference type="Gene3D" id="3.40.50.2300">
    <property type="match status" value="1"/>
</dbReference>
<keyword evidence="9" id="KW-1185">Reference proteome</keyword>
<evidence type="ECO:0000256" key="6">
    <source>
        <dbReference type="PIRSR" id="PIRSR617867-1"/>
    </source>
</evidence>
<organism evidence="8 9">
    <name type="scientific">Neisseria weaveri</name>
    <dbReference type="NCBI Taxonomy" id="28091"/>
    <lineage>
        <taxon>Bacteria</taxon>
        <taxon>Pseudomonadati</taxon>
        <taxon>Pseudomonadota</taxon>
        <taxon>Betaproteobacteria</taxon>
        <taxon>Neisseriales</taxon>
        <taxon>Neisseriaceae</taxon>
        <taxon>Neisseria</taxon>
    </lineage>
</organism>
<feature type="domain" description="Phosphotyrosine protein phosphatase I" evidence="7">
    <location>
        <begin position="3"/>
        <end position="141"/>
    </location>
</feature>
<dbReference type="InterPro" id="IPR017867">
    <property type="entry name" value="Tyr_phospatase_low_mol_wt"/>
</dbReference>
<dbReference type="PRINTS" id="PR00719">
    <property type="entry name" value="LMWPTPASE"/>
</dbReference>
<evidence type="ECO:0000256" key="3">
    <source>
        <dbReference type="ARBA" id="ARBA00022801"/>
    </source>
</evidence>
<evidence type="ECO:0000313" key="8">
    <source>
        <dbReference type="EMBL" id="VEJ51620.1"/>
    </source>
</evidence>
<protein>
    <recommendedName>
        <fullName evidence="2">protein-tyrosine-phosphatase</fullName>
        <ecNumber evidence="2">3.1.3.48</ecNumber>
    </recommendedName>
</protein>
<comment type="similarity">
    <text evidence="1">Belongs to the low molecular weight phosphotyrosine protein phosphatase family.</text>
</comment>
<dbReference type="InterPro" id="IPR036196">
    <property type="entry name" value="Ptyr_pPase_sf"/>
</dbReference>
<feature type="active site" description="Proton donor" evidence="6">
    <location>
        <position position="115"/>
    </location>
</feature>
<dbReference type="InterPro" id="IPR023485">
    <property type="entry name" value="Ptyr_pPase"/>
</dbReference>
<dbReference type="STRING" id="28091.SAMEA3174300_00079"/>
<dbReference type="EC" id="3.1.3.48" evidence="2"/>